<dbReference type="Proteomes" id="UP000649955">
    <property type="component" value="Unassembled WGS sequence"/>
</dbReference>
<organism evidence="2 3">
    <name type="scientific">Amycolatopsis bullii</name>
    <dbReference type="NCBI Taxonomy" id="941987"/>
    <lineage>
        <taxon>Bacteria</taxon>
        <taxon>Bacillati</taxon>
        <taxon>Actinomycetota</taxon>
        <taxon>Actinomycetes</taxon>
        <taxon>Pseudonocardiales</taxon>
        <taxon>Pseudonocardiaceae</taxon>
        <taxon>Amycolatopsis</taxon>
    </lineage>
</organism>
<sequence length="139" mass="14447">MDIAALIAWLVTAVGGFVMLGTWIAKGGTREPGRSRFSPGLIFGHFALAAAGLVLWIIYLIAGGKTLAWIAFVLLVPVALLGFTMLARWIPGYRNRTAAASASDAAPEQHFPVVVVAAHGLVAVATVVLVLLAALGIDS</sequence>
<evidence type="ECO:0008006" key="4">
    <source>
        <dbReference type="Google" id="ProtNLM"/>
    </source>
</evidence>
<reference evidence="3" key="1">
    <citation type="journal article" date="2019" name="Int. J. Syst. Evol. Microbiol.">
        <title>The Global Catalogue of Microorganisms (GCM) 10K type strain sequencing project: providing services to taxonomists for standard genome sequencing and annotation.</title>
        <authorList>
            <consortium name="The Broad Institute Genomics Platform"/>
            <consortium name="The Broad Institute Genome Sequencing Center for Infectious Disease"/>
            <person name="Wu L."/>
            <person name="Ma J."/>
        </authorList>
    </citation>
    <scope>NUCLEOTIDE SEQUENCE [LARGE SCALE GENOMIC DNA]</scope>
    <source>
        <strain evidence="3">CGMCC 4.7680</strain>
    </source>
</reference>
<comment type="caution">
    <text evidence="2">The sequence shown here is derived from an EMBL/GenBank/DDBJ whole genome shotgun (WGS) entry which is preliminary data.</text>
</comment>
<evidence type="ECO:0000313" key="3">
    <source>
        <dbReference type="Proteomes" id="UP000649955"/>
    </source>
</evidence>
<feature type="transmembrane region" description="Helical" evidence="1">
    <location>
        <begin position="6"/>
        <end position="25"/>
    </location>
</feature>
<evidence type="ECO:0000256" key="1">
    <source>
        <dbReference type="SAM" id="Phobius"/>
    </source>
</evidence>
<dbReference type="RefSeq" id="WP_191308186.1">
    <property type="nucleotide sequence ID" value="NZ_BNAW01000005.1"/>
</dbReference>
<proteinExistence type="predicted"/>
<dbReference type="EMBL" id="BNAW01000005">
    <property type="protein sequence ID" value="GHG03270.1"/>
    <property type="molecule type" value="Genomic_DNA"/>
</dbReference>
<keyword evidence="1" id="KW-0812">Transmembrane</keyword>
<keyword evidence="1" id="KW-0472">Membrane</keyword>
<accession>A0ABQ3K5T0</accession>
<name>A0ABQ3K5T0_9PSEU</name>
<evidence type="ECO:0000313" key="2">
    <source>
        <dbReference type="EMBL" id="GHG03270.1"/>
    </source>
</evidence>
<keyword evidence="1" id="KW-1133">Transmembrane helix</keyword>
<protein>
    <recommendedName>
        <fullName evidence="4">Integral membrane protein</fullName>
    </recommendedName>
</protein>
<gene>
    <name evidence="2" type="ORF">GCM10017567_18540</name>
</gene>
<keyword evidence="3" id="KW-1185">Reference proteome</keyword>
<feature type="transmembrane region" description="Helical" evidence="1">
    <location>
        <begin position="111"/>
        <end position="137"/>
    </location>
</feature>
<feature type="transmembrane region" description="Helical" evidence="1">
    <location>
        <begin position="37"/>
        <end position="61"/>
    </location>
</feature>
<feature type="transmembrane region" description="Helical" evidence="1">
    <location>
        <begin position="67"/>
        <end position="90"/>
    </location>
</feature>